<organism evidence="1 2">
    <name type="scientific">Xenoophorus captivus</name>
    <dbReference type="NCBI Taxonomy" id="1517983"/>
    <lineage>
        <taxon>Eukaryota</taxon>
        <taxon>Metazoa</taxon>
        <taxon>Chordata</taxon>
        <taxon>Craniata</taxon>
        <taxon>Vertebrata</taxon>
        <taxon>Euteleostomi</taxon>
        <taxon>Actinopterygii</taxon>
        <taxon>Neopterygii</taxon>
        <taxon>Teleostei</taxon>
        <taxon>Neoteleostei</taxon>
        <taxon>Acanthomorphata</taxon>
        <taxon>Ovalentaria</taxon>
        <taxon>Atherinomorphae</taxon>
        <taxon>Cyprinodontiformes</taxon>
        <taxon>Goodeidae</taxon>
        <taxon>Xenoophorus</taxon>
    </lineage>
</organism>
<dbReference type="Proteomes" id="UP001434883">
    <property type="component" value="Unassembled WGS sequence"/>
</dbReference>
<protein>
    <submittedName>
        <fullName evidence="1">Uncharacterized protein</fullName>
    </submittedName>
</protein>
<proteinExistence type="predicted"/>
<sequence>SVRGSVASTLSTDTIPSKEHLALWERELAELTLAERGDPHILDTFQRQQVHRSDGLSREPVDNERHGLIPIHRHVESWLCVTQDQQLCVVIEEVGNTFSPALSLELLLYNALGSNSDFAMCLVHFPIRSYSTNQAWSAHIKTTLRNMIHSSILAGFTPCVFLPWGEIRSLALSLSGKAAVTNQLRPGPWCRSSEKRRVGAEFSSLAKSAYSSVKSCASLFCETMEALTTATSRQVYTSTGVDRSSLARLADVMLSSRGQHQQAGLSIAGNAIGKPLLDNLPRFLVSEHQPDMIGLNTTPDLKMMSGVEGTVSEHKSASVSHSLSEMMATMISEE</sequence>
<gene>
    <name evidence="1" type="ORF">XENOCAPTIV_011571</name>
</gene>
<dbReference type="EMBL" id="JAHRIN010019276">
    <property type="protein sequence ID" value="MEQ2198347.1"/>
    <property type="molecule type" value="Genomic_DNA"/>
</dbReference>
<keyword evidence="2" id="KW-1185">Reference proteome</keyword>
<name>A0ABV0QR86_9TELE</name>
<feature type="non-terminal residue" evidence="1">
    <location>
        <position position="1"/>
    </location>
</feature>
<comment type="caution">
    <text evidence="1">The sequence shown here is derived from an EMBL/GenBank/DDBJ whole genome shotgun (WGS) entry which is preliminary data.</text>
</comment>
<reference evidence="1 2" key="1">
    <citation type="submission" date="2021-06" db="EMBL/GenBank/DDBJ databases">
        <authorList>
            <person name="Palmer J.M."/>
        </authorList>
    </citation>
    <scope>NUCLEOTIDE SEQUENCE [LARGE SCALE GENOMIC DNA]</scope>
    <source>
        <strain evidence="1 2">XC_2019</strain>
        <tissue evidence="1">Muscle</tissue>
    </source>
</reference>
<evidence type="ECO:0000313" key="2">
    <source>
        <dbReference type="Proteomes" id="UP001434883"/>
    </source>
</evidence>
<evidence type="ECO:0000313" key="1">
    <source>
        <dbReference type="EMBL" id="MEQ2198347.1"/>
    </source>
</evidence>
<accession>A0ABV0QR86</accession>